<dbReference type="PROSITE" id="PS00107">
    <property type="entry name" value="PROTEIN_KINASE_ATP"/>
    <property type="match status" value="1"/>
</dbReference>
<dbReference type="OMA" id="ICAKSAY"/>
<keyword evidence="7" id="KW-0652">Protein synthesis inhibitor</keyword>
<keyword evidence="6 11" id="KW-0067">ATP-binding</keyword>
<dbReference type="InterPro" id="IPR000719">
    <property type="entry name" value="Prot_kinase_dom"/>
</dbReference>
<dbReference type="GO" id="GO:0005634">
    <property type="term" value="C:nucleus"/>
    <property type="evidence" value="ECO:0007669"/>
    <property type="project" value="TreeGrafter"/>
</dbReference>
<evidence type="ECO:0000256" key="7">
    <source>
        <dbReference type="ARBA" id="ARBA00023193"/>
    </source>
</evidence>
<evidence type="ECO:0000256" key="1">
    <source>
        <dbReference type="ARBA" id="ARBA00012513"/>
    </source>
</evidence>
<keyword evidence="2" id="KW-0723">Serine/threonine-protein kinase</keyword>
<dbReference type="AlphaFoldDB" id="A0A226DP44"/>
<dbReference type="InterPro" id="IPR011990">
    <property type="entry name" value="TPR-like_helical_dom_sf"/>
</dbReference>
<dbReference type="InterPro" id="IPR011009">
    <property type="entry name" value="Kinase-like_dom_sf"/>
</dbReference>
<keyword evidence="5 14" id="KW-0418">Kinase</keyword>
<sequence length="998" mass="113246">MTNPWKTNNSLQVLGTEPLGAGSFGSVWKAQHVEDENVYAVKQINVAKALKHFSTFEKIKREVENHGKVQSTFVLRYYTFWFESGGKKVLDPPSSLQTQRTEFDSSTASSSTASSSGWDDLDDDNSHDTLNLFIHMEFCNYKPLTEFLLENETFEKRSKDLPRILDHLSRGLEAIHAQNIIHRDLKPANVICAKSAYTGKTHYKIADFGLSVVNQGYGEDESIFVDDLLGESMQDLNLRENPSIKGTLTYRSPEMLEGVQEGYTEKTDIFSLGLIFLELICPQLLNRAVKIRLFTNLQTGTIRSQDIPAEYFIFCGSLLHNQIQVVKRMLERSAGTRPSATEICTLTQQPVHFSKIQEPQSPNNFTGREKALEKISSIFSYSFKVVVTSEFPGMGKTALVSHFVKEYLKNQPNINLVWINTRTTASSSLTAEIEELALELDVATRVTSPVPVVRESAHIFNDICRKMMETYDPIFETIFIIDSVADEDWILRITHTNKVPAIYIIDSEYFAKAAEDTIVNIGPFLEEESKRCLSLACVGRQEYLDFSAICRVTENHPAAISKISKILKFLQENLQEDEKSEWIGKIADDFIRTLAQIKQHEESFEWSDFEYLHAASMALAIHYLIQNSRLHPSGITTTAITILQILKCVDNTGTSLNTVQKLCHGIIPNLKQDDLDAALQLLRHLDLVVLPEDFVEAAKSIFQSVLRIDRILPDFSQVETSNGMKILQGLANSTRTAIMDSQFFWLMTPNKKLGEYDKRTLELEYQIIKLHDHAGELDLEFETYSKLKIKCDKIFNDSRDDFLLQINTQFACHLGRCGKTSQALEAFKANLALLEESSSELRDDRAIMATKSYIASLLVELDRFLEAEQVYNEVLHWREINLGENHFVTLNTKGDLAKLLLLQDKHAQAKDKLEEVIAQKLEAYGQDMAAIEDILNTKRDLAVCYVGLGERKKARVLFRDAYLTYKASLGIDHHVTQSAKQFLDTLNAAKSEWKLAKR</sequence>
<dbReference type="PROSITE" id="PS00108">
    <property type="entry name" value="PROTEIN_KINASE_ST"/>
    <property type="match status" value="1"/>
</dbReference>
<dbReference type="SUPFAM" id="SSF56112">
    <property type="entry name" value="Protein kinase-like (PK-like)"/>
    <property type="match status" value="1"/>
</dbReference>
<evidence type="ECO:0000313" key="14">
    <source>
        <dbReference type="EMBL" id="OXA47302.1"/>
    </source>
</evidence>
<dbReference type="SUPFAM" id="SSF48452">
    <property type="entry name" value="TPR-like"/>
    <property type="match status" value="1"/>
</dbReference>
<dbReference type="PROSITE" id="PS50011">
    <property type="entry name" value="PROTEIN_KINASE_DOM"/>
    <property type="match status" value="1"/>
</dbReference>
<dbReference type="PANTHER" id="PTHR11042:SF160">
    <property type="entry name" value="EUKARYOTIC TRANSLATION INITIATION FACTOR 2-ALPHA KINASE 1"/>
    <property type="match status" value="1"/>
</dbReference>
<dbReference type="EC" id="2.7.11.1" evidence="1"/>
<dbReference type="InterPro" id="IPR027417">
    <property type="entry name" value="P-loop_NTPase"/>
</dbReference>
<dbReference type="GO" id="GO:0004694">
    <property type="term" value="F:eukaryotic translation initiation factor 2alpha kinase activity"/>
    <property type="evidence" value="ECO:0007669"/>
    <property type="project" value="TreeGrafter"/>
</dbReference>
<evidence type="ECO:0000256" key="4">
    <source>
        <dbReference type="ARBA" id="ARBA00022741"/>
    </source>
</evidence>
<proteinExistence type="inferred from homology"/>
<organism evidence="14 15">
    <name type="scientific">Folsomia candida</name>
    <name type="common">Springtail</name>
    <dbReference type="NCBI Taxonomy" id="158441"/>
    <lineage>
        <taxon>Eukaryota</taxon>
        <taxon>Metazoa</taxon>
        <taxon>Ecdysozoa</taxon>
        <taxon>Arthropoda</taxon>
        <taxon>Hexapoda</taxon>
        <taxon>Collembola</taxon>
        <taxon>Entomobryomorpha</taxon>
        <taxon>Isotomoidea</taxon>
        <taxon>Isotomidae</taxon>
        <taxon>Proisotominae</taxon>
        <taxon>Folsomia</taxon>
    </lineage>
</organism>
<dbReference type="Gene3D" id="1.10.510.10">
    <property type="entry name" value="Transferase(Phosphotransferase) domain 1"/>
    <property type="match status" value="1"/>
</dbReference>
<dbReference type="GO" id="GO:0017148">
    <property type="term" value="P:negative regulation of translation"/>
    <property type="evidence" value="ECO:0007669"/>
    <property type="project" value="UniProtKB-KW"/>
</dbReference>
<keyword evidence="4 11" id="KW-0547">Nucleotide-binding</keyword>
<feature type="binding site" evidence="11">
    <location>
        <position position="42"/>
    </location>
    <ligand>
        <name>ATP</name>
        <dbReference type="ChEBI" id="CHEBI:30616"/>
    </ligand>
</feature>
<keyword evidence="15" id="KW-1185">Reference proteome</keyword>
<evidence type="ECO:0000256" key="12">
    <source>
        <dbReference type="SAM" id="MobiDB-lite"/>
    </source>
</evidence>
<comment type="caution">
    <text evidence="14">The sequence shown here is derived from an EMBL/GenBank/DDBJ whole genome shotgun (WGS) entry which is preliminary data.</text>
</comment>
<evidence type="ECO:0000256" key="3">
    <source>
        <dbReference type="ARBA" id="ARBA00022679"/>
    </source>
</evidence>
<evidence type="ECO:0000259" key="13">
    <source>
        <dbReference type="PROSITE" id="PS50011"/>
    </source>
</evidence>
<comment type="catalytic activity">
    <reaction evidence="9">
        <text>L-threonyl-[protein] + ATP = O-phospho-L-threonyl-[protein] + ADP + H(+)</text>
        <dbReference type="Rhea" id="RHEA:46608"/>
        <dbReference type="Rhea" id="RHEA-COMP:11060"/>
        <dbReference type="Rhea" id="RHEA-COMP:11605"/>
        <dbReference type="ChEBI" id="CHEBI:15378"/>
        <dbReference type="ChEBI" id="CHEBI:30013"/>
        <dbReference type="ChEBI" id="CHEBI:30616"/>
        <dbReference type="ChEBI" id="CHEBI:61977"/>
        <dbReference type="ChEBI" id="CHEBI:456216"/>
        <dbReference type="EC" id="2.7.11.1"/>
    </reaction>
    <physiologicalReaction direction="left-to-right" evidence="9">
        <dbReference type="Rhea" id="RHEA:46609"/>
    </physiologicalReaction>
</comment>
<evidence type="ECO:0000256" key="9">
    <source>
        <dbReference type="ARBA" id="ARBA00048659"/>
    </source>
</evidence>
<evidence type="ECO:0000256" key="8">
    <source>
        <dbReference type="ARBA" id="ARBA00037982"/>
    </source>
</evidence>
<feature type="region of interest" description="Disordered" evidence="12">
    <location>
        <begin position="91"/>
        <end position="120"/>
    </location>
</feature>
<dbReference type="Pfam" id="PF13374">
    <property type="entry name" value="TPR_10"/>
    <property type="match status" value="1"/>
</dbReference>
<evidence type="ECO:0000256" key="11">
    <source>
        <dbReference type="PROSITE-ProRule" id="PRU10141"/>
    </source>
</evidence>
<dbReference type="Pfam" id="PF00069">
    <property type="entry name" value="Pkinase"/>
    <property type="match status" value="1"/>
</dbReference>
<feature type="compositionally biased region" description="Low complexity" evidence="12">
    <location>
        <begin position="105"/>
        <end position="118"/>
    </location>
</feature>
<dbReference type="InterPro" id="IPR050339">
    <property type="entry name" value="CC_SR_Kinase"/>
</dbReference>
<protein>
    <recommendedName>
        <fullName evidence="1">non-specific serine/threonine protein kinase</fullName>
        <ecNumber evidence="1">2.7.11.1</ecNumber>
    </recommendedName>
</protein>
<dbReference type="SMART" id="SM00220">
    <property type="entry name" value="S_TKc"/>
    <property type="match status" value="1"/>
</dbReference>
<dbReference type="STRING" id="158441.A0A226DP44"/>
<dbReference type="InterPro" id="IPR008271">
    <property type="entry name" value="Ser/Thr_kinase_AS"/>
</dbReference>
<gene>
    <name evidence="14" type="ORF">Fcan01_17576</name>
</gene>
<evidence type="ECO:0000256" key="5">
    <source>
        <dbReference type="ARBA" id="ARBA00022777"/>
    </source>
</evidence>
<feature type="domain" description="Protein kinase" evidence="13">
    <location>
        <begin position="13"/>
        <end position="352"/>
    </location>
</feature>
<comment type="similarity">
    <text evidence="8">Belongs to the protein kinase superfamily. Ser/Thr protein kinase family. GCN2 subfamily.</text>
</comment>
<keyword evidence="3" id="KW-0808">Transferase</keyword>
<dbReference type="Gene3D" id="3.30.200.20">
    <property type="entry name" value="Phosphorylase Kinase, domain 1"/>
    <property type="match status" value="1"/>
</dbReference>
<name>A0A226DP44_FOLCA</name>
<dbReference type="GO" id="GO:0005524">
    <property type="term" value="F:ATP binding"/>
    <property type="evidence" value="ECO:0007669"/>
    <property type="project" value="UniProtKB-UniRule"/>
</dbReference>
<dbReference type="OrthoDB" id="1405469at2759"/>
<evidence type="ECO:0000256" key="10">
    <source>
        <dbReference type="ARBA" id="ARBA00048977"/>
    </source>
</evidence>
<dbReference type="PANTHER" id="PTHR11042">
    <property type="entry name" value="EUKARYOTIC TRANSLATION INITIATION FACTOR 2-ALPHA KINASE EIF2-ALPHA KINASE -RELATED"/>
    <property type="match status" value="1"/>
</dbReference>
<dbReference type="EMBL" id="LNIX01000013">
    <property type="protein sequence ID" value="OXA47302.1"/>
    <property type="molecule type" value="Genomic_DNA"/>
</dbReference>
<evidence type="ECO:0000256" key="2">
    <source>
        <dbReference type="ARBA" id="ARBA00022527"/>
    </source>
</evidence>
<comment type="catalytic activity">
    <reaction evidence="10">
        <text>L-seryl-[protein] + ATP = O-phospho-L-seryl-[protein] + ADP + H(+)</text>
        <dbReference type="Rhea" id="RHEA:17989"/>
        <dbReference type="Rhea" id="RHEA-COMP:9863"/>
        <dbReference type="Rhea" id="RHEA-COMP:11604"/>
        <dbReference type="ChEBI" id="CHEBI:15378"/>
        <dbReference type="ChEBI" id="CHEBI:29999"/>
        <dbReference type="ChEBI" id="CHEBI:30616"/>
        <dbReference type="ChEBI" id="CHEBI:83421"/>
        <dbReference type="ChEBI" id="CHEBI:456216"/>
        <dbReference type="EC" id="2.7.11.1"/>
    </reaction>
    <physiologicalReaction direction="left-to-right" evidence="10">
        <dbReference type="Rhea" id="RHEA:17990"/>
    </physiologicalReaction>
</comment>
<dbReference type="Pfam" id="PF13424">
    <property type="entry name" value="TPR_12"/>
    <property type="match status" value="1"/>
</dbReference>
<dbReference type="Gene3D" id="3.40.50.300">
    <property type="entry name" value="P-loop containing nucleotide triphosphate hydrolases"/>
    <property type="match status" value="1"/>
</dbReference>
<reference evidence="14 15" key="1">
    <citation type="submission" date="2015-12" db="EMBL/GenBank/DDBJ databases">
        <title>The genome of Folsomia candida.</title>
        <authorList>
            <person name="Faddeeva A."/>
            <person name="Derks M.F."/>
            <person name="Anvar Y."/>
            <person name="Smit S."/>
            <person name="Van Straalen N."/>
            <person name="Roelofs D."/>
        </authorList>
    </citation>
    <scope>NUCLEOTIDE SEQUENCE [LARGE SCALE GENOMIC DNA]</scope>
    <source>
        <strain evidence="14 15">VU population</strain>
        <tissue evidence="14">Whole body</tissue>
    </source>
</reference>
<dbReference type="SUPFAM" id="SSF52540">
    <property type="entry name" value="P-loop containing nucleoside triphosphate hydrolases"/>
    <property type="match status" value="1"/>
</dbReference>
<dbReference type="Gene3D" id="1.25.40.10">
    <property type="entry name" value="Tetratricopeptide repeat domain"/>
    <property type="match status" value="1"/>
</dbReference>
<accession>A0A226DP44</accession>
<evidence type="ECO:0000256" key="6">
    <source>
        <dbReference type="ARBA" id="ARBA00022840"/>
    </source>
</evidence>
<evidence type="ECO:0000313" key="15">
    <source>
        <dbReference type="Proteomes" id="UP000198287"/>
    </source>
</evidence>
<dbReference type="InterPro" id="IPR017441">
    <property type="entry name" value="Protein_kinase_ATP_BS"/>
</dbReference>
<dbReference type="GO" id="GO:0005737">
    <property type="term" value="C:cytoplasm"/>
    <property type="evidence" value="ECO:0007669"/>
    <property type="project" value="TreeGrafter"/>
</dbReference>
<dbReference type="Proteomes" id="UP000198287">
    <property type="component" value="Unassembled WGS sequence"/>
</dbReference>